<dbReference type="InterPro" id="IPR036397">
    <property type="entry name" value="RNaseH_sf"/>
</dbReference>
<dbReference type="Gene3D" id="3.30.420.10">
    <property type="entry name" value="Ribonuclease H-like superfamily/Ribonuclease H"/>
    <property type="match status" value="1"/>
</dbReference>
<reference evidence="2 3" key="1">
    <citation type="journal article" date="2019" name="Int. J. Syst. Evol. Microbiol.">
        <title>The Global Catalogue of Microorganisms (GCM) 10K type strain sequencing project: providing services to taxonomists for standard genome sequencing and annotation.</title>
        <authorList>
            <consortium name="The Broad Institute Genomics Platform"/>
            <consortium name="The Broad Institute Genome Sequencing Center for Infectious Disease"/>
            <person name="Wu L."/>
            <person name="Ma J."/>
        </authorList>
    </citation>
    <scope>NUCLEOTIDE SEQUENCE [LARGE SCALE GENOMIC DNA]</scope>
    <source>
        <strain evidence="2 3">JCM 14232</strain>
    </source>
</reference>
<dbReference type="InterPro" id="IPR053392">
    <property type="entry name" value="Transposase_IS30-like"/>
</dbReference>
<dbReference type="EMBL" id="BAAADA010000190">
    <property type="protein sequence ID" value="GAA0492883.1"/>
    <property type="molecule type" value="Genomic_DNA"/>
</dbReference>
<sequence>MKTTGYKHLNKKQRDIIEFYLNEDAKLSSIASEVNKDARTVSKEIKKHRYLYVRANAKNICGLQSSCKKTRLCNLCVAGKCKYCRVARCSDFCDDFQEYPQCPRVKQFPHVCNACASLKDCSLPKLFYKANHAQTQYLFNVSDHKQGPRLSEAQLAVLDNIISKGVKNKQSIEVILHTSGLSTVASTVYDYINRGYLTVKNVDLKRKVAYKQRYTSKPKAKPISYDYLIGRSFKDFTQFILDYPTANVWQMDTIEGLKGQNESAVLSLLHTKSNLQLYFLLKSITQEQVLQVFHTLKQALGDELFRDTFECILGDNGKEFRDPLSIETSLLTGEKLINVFFCEARRSDQKAKCEKNHVHFRECVPKGKSMNFLTLKKLNAVSLQVNNYPRKSLQYHSPYQIASSLLNEKVLECNRLSFVPPIDVNLSSTI</sequence>
<dbReference type="PANTHER" id="PTHR10948">
    <property type="entry name" value="TRANSPOSASE"/>
    <property type="match status" value="1"/>
</dbReference>
<comment type="caution">
    <text evidence="2">The sequence shown here is derived from an EMBL/GenBank/DDBJ whole genome shotgun (WGS) entry which is preliminary data.</text>
</comment>
<dbReference type="InterPro" id="IPR012337">
    <property type="entry name" value="RNaseH-like_sf"/>
</dbReference>
<evidence type="ECO:0000313" key="2">
    <source>
        <dbReference type="EMBL" id="GAA0492883.1"/>
    </source>
</evidence>
<dbReference type="Gene3D" id="1.10.10.10">
    <property type="entry name" value="Winged helix-like DNA-binding domain superfamily/Winged helix DNA-binding domain"/>
    <property type="match status" value="1"/>
</dbReference>
<name>A0ABN1B9B3_9LACT</name>
<organism evidence="2 3">
    <name type="scientific">Alkalibacterium indicireducens</name>
    <dbReference type="NCBI Taxonomy" id="398758"/>
    <lineage>
        <taxon>Bacteria</taxon>
        <taxon>Bacillati</taxon>
        <taxon>Bacillota</taxon>
        <taxon>Bacilli</taxon>
        <taxon>Lactobacillales</taxon>
        <taxon>Carnobacteriaceae</taxon>
        <taxon>Alkalibacterium</taxon>
    </lineage>
</organism>
<keyword evidence="3" id="KW-1185">Reference proteome</keyword>
<dbReference type="InterPro" id="IPR036388">
    <property type="entry name" value="WH-like_DNA-bd_sf"/>
</dbReference>
<dbReference type="PANTHER" id="PTHR10948:SF23">
    <property type="entry name" value="TRANSPOSASE INSI FOR INSERTION SEQUENCE ELEMENT IS30A-RELATED"/>
    <property type="match status" value="1"/>
</dbReference>
<dbReference type="RefSeq" id="WP_346025349.1">
    <property type="nucleotide sequence ID" value="NZ_BAAADA010000190.1"/>
</dbReference>
<dbReference type="InterPro" id="IPR001584">
    <property type="entry name" value="Integrase_cat-core"/>
</dbReference>
<dbReference type="InterPro" id="IPR051917">
    <property type="entry name" value="Transposase-Integrase"/>
</dbReference>
<evidence type="ECO:0000313" key="3">
    <source>
        <dbReference type="Proteomes" id="UP001410648"/>
    </source>
</evidence>
<protein>
    <submittedName>
        <fullName evidence="2">IS30 family transposase</fullName>
    </submittedName>
</protein>
<feature type="domain" description="Integrase catalytic" evidence="1">
    <location>
        <begin position="240"/>
        <end position="406"/>
    </location>
</feature>
<dbReference type="PROSITE" id="PS50994">
    <property type="entry name" value="INTEGRASE"/>
    <property type="match status" value="1"/>
</dbReference>
<dbReference type="NCBIfam" id="NF033563">
    <property type="entry name" value="transpos_IS30"/>
    <property type="match status" value="1"/>
</dbReference>
<gene>
    <name evidence="2" type="ORF">GCM10008936_19900</name>
</gene>
<accession>A0ABN1B9B3</accession>
<dbReference type="Proteomes" id="UP001410648">
    <property type="component" value="Unassembled WGS sequence"/>
</dbReference>
<dbReference type="SUPFAM" id="SSF53098">
    <property type="entry name" value="Ribonuclease H-like"/>
    <property type="match status" value="1"/>
</dbReference>
<proteinExistence type="predicted"/>
<evidence type="ECO:0000259" key="1">
    <source>
        <dbReference type="PROSITE" id="PS50994"/>
    </source>
</evidence>